<organism evidence="7 8">
    <name type="scientific">Algoriphagus pacificus</name>
    <dbReference type="NCBI Taxonomy" id="2811234"/>
    <lineage>
        <taxon>Bacteria</taxon>
        <taxon>Pseudomonadati</taxon>
        <taxon>Bacteroidota</taxon>
        <taxon>Cytophagia</taxon>
        <taxon>Cytophagales</taxon>
        <taxon>Cyclobacteriaceae</taxon>
        <taxon>Algoriphagus</taxon>
    </lineage>
</organism>
<dbReference type="InterPro" id="IPR010827">
    <property type="entry name" value="BamA/TamA_POTRA"/>
</dbReference>
<accession>A0ABS3CIZ8</accession>
<evidence type="ECO:0000313" key="7">
    <source>
        <dbReference type="EMBL" id="MBN7817078.1"/>
    </source>
</evidence>
<feature type="active site" description="Proton acceptor" evidence="4">
    <location>
        <position position="217"/>
    </location>
</feature>
<dbReference type="Gene3D" id="3.10.20.310">
    <property type="entry name" value="membrane protein fhac"/>
    <property type="match status" value="1"/>
</dbReference>
<feature type="signal peptide" evidence="5">
    <location>
        <begin position="1"/>
        <end position="24"/>
    </location>
</feature>
<keyword evidence="3 4" id="KW-0443">Lipid metabolism</keyword>
<reference evidence="7 8" key="1">
    <citation type="submission" date="2021-03" db="EMBL/GenBank/DDBJ databases">
        <title>novel species isolated from a fishpond in China.</title>
        <authorList>
            <person name="Lu H."/>
            <person name="Cai Z."/>
        </authorList>
    </citation>
    <scope>NUCLEOTIDE SEQUENCE [LARGE SCALE GENOMIC DNA]</scope>
    <source>
        <strain evidence="7 8">YJ13C</strain>
    </source>
</reference>
<dbReference type="Pfam" id="PF01734">
    <property type="entry name" value="Patatin"/>
    <property type="match status" value="1"/>
</dbReference>
<dbReference type="Gene3D" id="3.40.1090.10">
    <property type="entry name" value="Cytosolic phospholipase A2 catalytic domain"/>
    <property type="match status" value="2"/>
</dbReference>
<dbReference type="InterPro" id="IPR002641">
    <property type="entry name" value="PNPLA_dom"/>
</dbReference>
<keyword evidence="8" id="KW-1185">Reference proteome</keyword>
<evidence type="ECO:0000313" key="8">
    <source>
        <dbReference type="Proteomes" id="UP000664480"/>
    </source>
</evidence>
<dbReference type="CDD" id="cd07205">
    <property type="entry name" value="Pat_PNPLA6_PNPLA7_NTE1_like"/>
    <property type="match status" value="1"/>
</dbReference>
<evidence type="ECO:0000256" key="4">
    <source>
        <dbReference type="PROSITE-ProRule" id="PRU01161"/>
    </source>
</evidence>
<dbReference type="InterPro" id="IPR043864">
    <property type="entry name" value="Omp85-like_dom"/>
</dbReference>
<sequence>MAAFRSFQIILTLGFLLSITFPSAAFQENNSSETRPKIGLVLSGGGAKGMAHIGIIRSMEKAGIRPDYVVGTSMGSVVGGLYALGYSADELEEIILNIDWDLIISNRVEFNTIAFEEKEYYNRYLLEFPVVNGKIAFPSGLIEGQMLSEVLHYYTWPANNYKSFDDFPIPFRCVATDIATGQPIIFDDGYLHDAMRSSIAIPTAFTAFDLDSTAVVDGGVVNNFPVDIAKEMGADIVIGVNVSDEDFLEVDQLGGFGGILMQLAMSQSLAKTKGNIEQCDIYIKPDLGIYSTASFGNYKEILALGDETGQLYFDDFKQLADSLGRNDKVLGIGFKEAPIQISGVSFVGNRLFSTSLLQSKLGISAGETVSREELETAIRRVYGINGFYKVDYSLVPFGEDRYNLKVRLKEKPATLLSTAIHYDNRFSAGILFNLTARDFIGKNSRTVFLLDVSENPKARIDHYKYFAGNKNLAFNARLNLLRQQLPQYENGEESFILVDRNSSLVAQMITTGSLKQFFALGAIYEYSKSRLQFNFNFSDALKNGVQSSLGLRFRYYRNSQNDRNYPTRGAEGLFEPTFHLTNNLTINLKSGFDELVLNLDGIEIPIAKEDLPGFTDALEPDPYFSILGRYSKFLYLSPKFQFKPEVAGGLTLTNTAGRVYQEFFVGGYQNIRFSDTNFWGLNYAEVQSPNFAKLGMSAQFIPLKKIYLRAGANYLGFSDTFALNDEEFFDKLFQTDSFFGFGTDITYQSIIGPITVGVSSNSSDKKLRSYFSLGFSFNYSDR</sequence>
<dbReference type="RefSeq" id="WP_206587754.1">
    <property type="nucleotide sequence ID" value="NZ_JAFKCU010000004.1"/>
</dbReference>
<dbReference type="Pfam" id="PF19143">
    <property type="entry name" value="Omp85_2"/>
    <property type="match status" value="1"/>
</dbReference>
<feature type="short sequence motif" description="GXGXXG" evidence="4">
    <location>
        <begin position="44"/>
        <end position="49"/>
    </location>
</feature>
<dbReference type="InterPro" id="IPR016035">
    <property type="entry name" value="Acyl_Trfase/lysoPLipase"/>
</dbReference>
<dbReference type="PANTHER" id="PTHR14226:SF29">
    <property type="entry name" value="NEUROPATHY TARGET ESTERASE SWS"/>
    <property type="match status" value="1"/>
</dbReference>
<dbReference type="InterPro" id="IPR050301">
    <property type="entry name" value="NTE"/>
</dbReference>
<dbReference type="EMBL" id="JAFKCU010000004">
    <property type="protein sequence ID" value="MBN7817078.1"/>
    <property type="molecule type" value="Genomic_DNA"/>
</dbReference>
<evidence type="ECO:0000256" key="2">
    <source>
        <dbReference type="ARBA" id="ARBA00022963"/>
    </source>
</evidence>
<keyword evidence="1 4" id="KW-0378">Hydrolase</keyword>
<evidence type="ECO:0000256" key="5">
    <source>
        <dbReference type="SAM" id="SignalP"/>
    </source>
</evidence>
<evidence type="ECO:0000259" key="6">
    <source>
        <dbReference type="PROSITE" id="PS51635"/>
    </source>
</evidence>
<name>A0ABS3CIZ8_9BACT</name>
<keyword evidence="5" id="KW-0732">Signal</keyword>
<feature type="chain" id="PRO_5045795143" evidence="5">
    <location>
        <begin position="25"/>
        <end position="782"/>
    </location>
</feature>
<gene>
    <name evidence="7" type="ORF">J0A69_16670</name>
</gene>
<dbReference type="Proteomes" id="UP000664480">
    <property type="component" value="Unassembled WGS sequence"/>
</dbReference>
<feature type="domain" description="PNPLA" evidence="6">
    <location>
        <begin position="40"/>
        <end position="230"/>
    </location>
</feature>
<dbReference type="SUPFAM" id="SSF52151">
    <property type="entry name" value="FabD/lysophospholipase-like"/>
    <property type="match status" value="1"/>
</dbReference>
<dbReference type="PANTHER" id="PTHR14226">
    <property type="entry name" value="NEUROPATHY TARGET ESTERASE/SWISS CHEESE D.MELANOGASTER"/>
    <property type="match status" value="1"/>
</dbReference>
<dbReference type="PROSITE" id="PS51635">
    <property type="entry name" value="PNPLA"/>
    <property type="match status" value="1"/>
</dbReference>
<evidence type="ECO:0000256" key="1">
    <source>
        <dbReference type="ARBA" id="ARBA00022801"/>
    </source>
</evidence>
<feature type="short sequence motif" description="DGA/G" evidence="4">
    <location>
        <begin position="217"/>
        <end position="219"/>
    </location>
</feature>
<proteinExistence type="predicted"/>
<dbReference type="Pfam" id="PF07244">
    <property type="entry name" value="POTRA"/>
    <property type="match status" value="1"/>
</dbReference>
<protein>
    <submittedName>
        <fullName evidence="7">Patatin-like phospholipase family protein</fullName>
    </submittedName>
</protein>
<keyword evidence="2 4" id="KW-0442">Lipid degradation</keyword>
<comment type="caution">
    <text evidence="7">The sequence shown here is derived from an EMBL/GenBank/DDBJ whole genome shotgun (WGS) entry which is preliminary data.</text>
</comment>
<feature type="short sequence motif" description="GXSXG" evidence="4">
    <location>
        <begin position="71"/>
        <end position="75"/>
    </location>
</feature>
<evidence type="ECO:0000256" key="3">
    <source>
        <dbReference type="ARBA" id="ARBA00023098"/>
    </source>
</evidence>
<feature type="active site" description="Nucleophile" evidence="4">
    <location>
        <position position="73"/>
    </location>
</feature>